<keyword evidence="1" id="KW-0853">WD repeat</keyword>
<evidence type="ECO:0000313" key="5">
    <source>
        <dbReference type="Proteomes" id="UP000001744"/>
    </source>
</evidence>
<dbReference type="HOGENOM" id="CLU_002392_2_1_1"/>
<evidence type="ECO:0000313" key="4">
    <source>
        <dbReference type="JaponicusDB" id="SJAG_00879"/>
    </source>
</evidence>
<evidence type="ECO:0000256" key="2">
    <source>
        <dbReference type="SAM" id="MobiDB-lite"/>
    </source>
</evidence>
<dbReference type="Proteomes" id="UP000001744">
    <property type="component" value="Unassembled WGS sequence"/>
</dbReference>
<dbReference type="OrthoDB" id="8883818at2759"/>
<feature type="region of interest" description="Disordered" evidence="2">
    <location>
        <begin position="622"/>
        <end position="654"/>
    </location>
</feature>
<dbReference type="GO" id="GO:0030686">
    <property type="term" value="C:90S preribosome"/>
    <property type="evidence" value="ECO:0007669"/>
    <property type="project" value="InterPro"/>
</dbReference>
<dbReference type="JaponicusDB" id="SJAG_00879">
    <property type="gene designation" value="utp4"/>
</dbReference>
<dbReference type="eggNOG" id="KOG2048">
    <property type="taxonomic scope" value="Eukaryota"/>
</dbReference>
<dbReference type="STRING" id="402676.B6JWV4"/>
<dbReference type="InterPro" id="IPR015943">
    <property type="entry name" value="WD40/YVTN_repeat-like_dom_sf"/>
</dbReference>
<dbReference type="PANTHER" id="PTHR44163">
    <property type="entry name" value="U3 SMALL NUCLEOLAR RNA-ASSOCIATED PROTEIN 4 HOMOLOG"/>
    <property type="match status" value="1"/>
</dbReference>
<dbReference type="InterPro" id="IPR001680">
    <property type="entry name" value="WD40_rpt"/>
</dbReference>
<dbReference type="GeneID" id="7051971"/>
<evidence type="ECO:0000256" key="1">
    <source>
        <dbReference type="PROSITE-ProRule" id="PRU00221"/>
    </source>
</evidence>
<dbReference type="SUPFAM" id="SSF82171">
    <property type="entry name" value="DPP6 N-terminal domain-like"/>
    <property type="match status" value="1"/>
</dbReference>
<dbReference type="GO" id="GO:0000462">
    <property type="term" value="P:maturation of SSU-rRNA from tricistronic rRNA transcript (SSU-rRNA, 5.8S rRNA, LSU-rRNA)"/>
    <property type="evidence" value="ECO:0000318"/>
    <property type="project" value="GO_Central"/>
</dbReference>
<keyword evidence="5" id="KW-1185">Reference proteome</keyword>
<name>B6JWV4_SCHJY</name>
<gene>
    <name evidence="4" type="primary">utp4</name>
    <name evidence="3" type="ORF">SJAG_00879</name>
</gene>
<feature type="compositionally biased region" description="Polar residues" evidence="2">
    <location>
        <begin position="643"/>
        <end position="654"/>
    </location>
</feature>
<dbReference type="SMART" id="SM00320">
    <property type="entry name" value="WD40"/>
    <property type="match status" value="8"/>
</dbReference>
<dbReference type="GO" id="GO:0034455">
    <property type="term" value="C:t-UTP complex"/>
    <property type="evidence" value="ECO:0000318"/>
    <property type="project" value="GO_Central"/>
</dbReference>
<dbReference type="PANTHER" id="PTHR44163:SF1">
    <property type="entry name" value="U3 SMALL NUCLEOLAR RNA-ASSOCIATED PROTEIN 4 HOMOLOG"/>
    <property type="match status" value="1"/>
</dbReference>
<dbReference type="GO" id="GO:0032040">
    <property type="term" value="C:small-subunit processome"/>
    <property type="evidence" value="ECO:0000318"/>
    <property type="project" value="GO_Central"/>
</dbReference>
<feature type="repeat" description="WD" evidence="1">
    <location>
        <begin position="152"/>
        <end position="182"/>
    </location>
</feature>
<sequence length="710" mass="79865">MDIHRCRFVDYTPSPITAVDFSHPADPTKHAPPNLRLAVGRSNGNIEIWNPRHGWCMEAIMYGAKSRSIEGLAWALTDNTPRLFSIGFSTMITEWNLNTTKPLVHEASNAGAAWSLAINNEKQLLAVGCDDGSCVLFDISGGPGVIEYVRTLTRQTSRILSLAWKDNLLVGGCADGIVKVWDTNQANGPIVARMRVDKVKKGEPALVWSVKCLRDGTIVTGDSLGTVKFWNGKYFNLEQSFKLHAADVLCLGVSYDGNIVFSSGIDRKTIQYVRDVHSHEWTSGSYRRFHAHDVRCMAVYESKSLDLLVSGGMDMSLGLIPLRHFTQKNHRMIPAVPQIPRMAIASKARLFMLWEDHQVRLWRVGSPGYRSLLKLVIQNEENIVHACISVDGQYVAISTILETKLFKLIYGENEVTVERVYDEFLSSVGALLLQFTMDTKKLILVTPESDTFIIDLSRVDSHQLEVFEVSQTEPVNTPMKQKLNQNPSPNFVCGIAVSPDGDWFAITNLHGHTYCYSLSNLTHTELPRMSSPIRTMAFRPDVAGRLVAVTASNQVYEFDVQSRKLTEWSRHNSNIMPKAFAQLQDKAFGSFFDASKPSRFWVWSANWLAFFDLEEQLPALTSEKRKADSGAEGKPGQHRRRPSGSQNLPTPMLNNHATNSRAFWITFKYRPMLSVGTISENELLVVERPVADMLMDKDLPPKFYENKFTE</sequence>
<dbReference type="InterPro" id="IPR036322">
    <property type="entry name" value="WD40_repeat_dom_sf"/>
</dbReference>
<dbReference type="VEuPathDB" id="FungiDB:SJAG_00879"/>
<dbReference type="InterPro" id="IPR046351">
    <property type="entry name" value="UTP4"/>
</dbReference>
<feature type="compositionally biased region" description="Basic and acidic residues" evidence="2">
    <location>
        <begin position="622"/>
        <end position="631"/>
    </location>
</feature>
<dbReference type="PROSITE" id="PS50082">
    <property type="entry name" value="WD_REPEATS_2"/>
    <property type="match status" value="1"/>
</dbReference>
<dbReference type="EMBL" id="KE651166">
    <property type="protein sequence ID" value="EEB05855.1"/>
    <property type="molecule type" value="Genomic_DNA"/>
</dbReference>
<proteinExistence type="predicted"/>
<accession>B6JWV4</accession>
<protein>
    <submittedName>
        <fullName evidence="3">U3 snoRNP protein Utp4</fullName>
    </submittedName>
</protein>
<evidence type="ECO:0000313" key="3">
    <source>
        <dbReference type="EMBL" id="EEB05855.1"/>
    </source>
</evidence>
<reference evidence="3 5" key="1">
    <citation type="journal article" date="2011" name="Science">
        <title>Comparative functional genomics of the fission yeasts.</title>
        <authorList>
            <person name="Rhind N."/>
            <person name="Chen Z."/>
            <person name="Yassour M."/>
            <person name="Thompson D.A."/>
            <person name="Haas B.J."/>
            <person name="Habib N."/>
            <person name="Wapinski I."/>
            <person name="Roy S."/>
            <person name="Lin M.F."/>
            <person name="Heiman D.I."/>
            <person name="Young S.K."/>
            <person name="Furuya K."/>
            <person name="Guo Y."/>
            <person name="Pidoux A."/>
            <person name="Chen H.M."/>
            <person name="Robbertse B."/>
            <person name="Goldberg J.M."/>
            <person name="Aoki K."/>
            <person name="Bayne E.H."/>
            <person name="Berlin A.M."/>
            <person name="Desjardins C.A."/>
            <person name="Dobbs E."/>
            <person name="Dukaj L."/>
            <person name="Fan L."/>
            <person name="FitzGerald M.G."/>
            <person name="French C."/>
            <person name="Gujja S."/>
            <person name="Hansen K."/>
            <person name="Keifenheim D."/>
            <person name="Levin J.Z."/>
            <person name="Mosher R.A."/>
            <person name="Mueller C.A."/>
            <person name="Pfiffner J."/>
            <person name="Priest M."/>
            <person name="Russ C."/>
            <person name="Smialowska A."/>
            <person name="Swoboda P."/>
            <person name="Sykes S.M."/>
            <person name="Vaughn M."/>
            <person name="Vengrova S."/>
            <person name="Yoder R."/>
            <person name="Zeng Q."/>
            <person name="Allshire R."/>
            <person name="Baulcombe D."/>
            <person name="Birren B.W."/>
            <person name="Brown W."/>
            <person name="Ekwall K."/>
            <person name="Kellis M."/>
            <person name="Leatherwood J."/>
            <person name="Levin H."/>
            <person name="Margalit H."/>
            <person name="Martienssen R."/>
            <person name="Nieduszynski C.A."/>
            <person name="Spatafora J.W."/>
            <person name="Friedman N."/>
            <person name="Dalgaard J.Z."/>
            <person name="Baumann P."/>
            <person name="Niki H."/>
            <person name="Regev A."/>
            <person name="Nusbaum C."/>
        </authorList>
    </citation>
    <scope>NUCLEOTIDE SEQUENCE [LARGE SCALE GENOMIC DNA]</scope>
    <source>
        <strain evidence="5">yFS275 / FY16936</strain>
    </source>
</reference>
<dbReference type="OMA" id="STYITEW"/>
<dbReference type="RefSeq" id="XP_002172148.1">
    <property type="nucleotide sequence ID" value="XM_002172112.2"/>
</dbReference>
<dbReference type="Pfam" id="PF00400">
    <property type="entry name" value="WD40"/>
    <property type="match status" value="3"/>
</dbReference>
<dbReference type="AlphaFoldDB" id="B6JWV4"/>
<dbReference type="Gene3D" id="2.130.10.10">
    <property type="entry name" value="YVTN repeat-like/Quinoprotein amine dehydrogenase"/>
    <property type="match status" value="3"/>
</dbReference>
<dbReference type="SUPFAM" id="SSF50978">
    <property type="entry name" value="WD40 repeat-like"/>
    <property type="match status" value="1"/>
</dbReference>
<organism evidence="3 5">
    <name type="scientific">Schizosaccharomyces japonicus (strain yFS275 / FY16936)</name>
    <name type="common">Fission yeast</name>
    <dbReference type="NCBI Taxonomy" id="402676"/>
    <lineage>
        <taxon>Eukaryota</taxon>
        <taxon>Fungi</taxon>
        <taxon>Dikarya</taxon>
        <taxon>Ascomycota</taxon>
        <taxon>Taphrinomycotina</taxon>
        <taxon>Schizosaccharomycetes</taxon>
        <taxon>Schizosaccharomycetales</taxon>
        <taxon>Schizosaccharomycetaceae</taxon>
        <taxon>Schizosaccharomyces</taxon>
    </lineage>
</organism>